<reference evidence="1" key="2">
    <citation type="submission" date="2015-07" db="EMBL/GenBank/DDBJ databases">
        <title>Plasmids, circular viruses and viroids from rat gut.</title>
        <authorList>
            <person name="Jorgensen T.J."/>
            <person name="Hansen M.A."/>
            <person name="Xu Z."/>
            <person name="Tabak M.A."/>
            <person name="Sorensen S.J."/>
            <person name="Hansen L.H."/>
        </authorList>
    </citation>
    <scope>NUCLEOTIDE SEQUENCE</scope>
    <source>
        <plasmid evidence="1">pRGFK1057</plasmid>
    </source>
</reference>
<keyword evidence="1" id="KW-0614">Plasmid</keyword>
<organism evidence="1">
    <name type="scientific">uncultured prokaryote</name>
    <dbReference type="NCBI Taxonomy" id="198431"/>
    <lineage>
        <taxon>unclassified sequences</taxon>
        <taxon>environmental samples</taxon>
    </lineage>
</organism>
<evidence type="ECO:0000313" key="1">
    <source>
        <dbReference type="EMBL" id="CRY96322.1"/>
    </source>
</evidence>
<name>A0A0H5QKL0_9ZZZZ</name>
<dbReference type="AlphaFoldDB" id="A0A0H5QKL0"/>
<accession>A0A0H5QKL0</accession>
<proteinExistence type="predicted"/>
<reference evidence="1" key="1">
    <citation type="submission" date="2015-06" db="EMBL/GenBank/DDBJ databases">
        <authorList>
            <person name="Joergensen T."/>
        </authorList>
    </citation>
    <scope>NUCLEOTIDE SEQUENCE</scope>
    <source>
        <plasmid evidence="1">pRGFK1057</plasmid>
    </source>
</reference>
<dbReference type="EMBL" id="LN853638">
    <property type="protein sequence ID" value="CRY96322.1"/>
    <property type="molecule type" value="Genomic_DNA"/>
</dbReference>
<protein>
    <submittedName>
        <fullName evidence="1">Uncharacterized protein</fullName>
    </submittedName>
</protein>
<geneLocation type="plasmid" evidence="1">
    <name>pRGFK1057</name>
</geneLocation>
<sequence>MITIMPEYQDRKPVLHYDDHAAAVEKIMQLLRDGIAFTAVPQGQKEEGQV</sequence>